<feature type="transmembrane region" description="Helical" evidence="6">
    <location>
        <begin position="275"/>
        <end position="297"/>
    </location>
</feature>
<protein>
    <recommendedName>
        <fullName evidence="6">NADH-quinone oxidoreductase subunit N</fullName>
        <ecNumber evidence="6">7.1.1.-</ecNumber>
    </recommendedName>
    <alternativeName>
        <fullName evidence="6">NADH dehydrogenase I subunit N</fullName>
    </alternativeName>
    <alternativeName>
        <fullName evidence="6">NDH-1 subunit N</fullName>
    </alternativeName>
</protein>
<evidence type="ECO:0000256" key="5">
    <source>
        <dbReference type="ARBA" id="ARBA00023136"/>
    </source>
</evidence>
<keyword evidence="6" id="KW-0874">Quinone</keyword>
<comment type="subcellular location">
    <subcellularLocation>
        <location evidence="6">Cell membrane</location>
        <topology evidence="6">Multi-pass membrane protein</topology>
    </subcellularLocation>
    <subcellularLocation>
        <location evidence="1">Endomembrane system</location>
        <topology evidence="1">Multi-pass membrane protein</topology>
    </subcellularLocation>
    <subcellularLocation>
        <location evidence="7">Membrane</location>
        <topology evidence="7">Multi-pass membrane protein</topology>
    </subcellularLocation>
</comment>
<dbReference type="GO" id="GO:0048038">
    <property type="term" value="F:quinone binding"/>
    <property type="evidence" value="ECO:0007669"/>
    <property type="project" value="UniProtKB-KW"/>
</dbReference>
<dbReference type="EMBL" id="LN890655">
    <property type="protein sequence ID" value="CUS03685.2"/>
    <property type="molecule type" value="Genomic_DNA"/>
</dbReference>
<feature type="transmembrane region" description="Helical" evidence="6">
    <location>
        <begin position="330"/>
        <end position="354"/>
    </location>
</feature>
<keyword evidence="4 6" id="KW-1133">Transmembrane helix</keyword>
<feature type="transmembrane region" description="Helical" evidence="6">
    <location>
        <begin position="196"/>
        <end position="223"/>
    </location>
</feature>
<proteinExistence type="inferred from homology"/>
<accession>A0A160T4K0</accession>
<dbReference type="OrthoDB" id="9807568at2"/>
<dbReference type="GO" id="GO:0012505">
    <property type="term" value="C:endomembrane system"/>
    <property type="evidence" value="ECO:0007669"/>
    <property type="project" value="UniProtKB-SubCell"/>
</dbReference>
<feature type="transmembrane region" description="Helical" evidence="6">
    <location>
        <begin position="138"/>
        <end position="157"/>
    </location>
</feature>
<comment type="function">
    <text evidence="6">NDH-1 shuttles electrons from NADH, via FMN and iron-sulfur (Fe-S) centers, to quinones in the respiratory chain. The immediate electron acceptor for the enzyme in this species is believed to be ubiquinone. Couples the redox reaction to proton translocation (for every two electrons transferred, four hydrogen ions are translocated across the cytoplasmic membrane), and thus conserves the redox energy in a proton gradient.</text>
</comment>
<feature type="transmembrane region" description="Helical" evidence="6">
    <location>
        <begin position="115"/>
        <end position="132"/>
    </location>
</feature>
<dbReference type="GO" id="GO:0050136">
    <property type="term" value="F:NADH dehydrogenase (quinone) (non-electrogenic) activity"/>
    <property type="evidence" value="ECO:0007669"/>
    <property type="project" value="UniProtKB-UniRule"/>
</dbReference>
<feature type="transmembrane region" description="Helical" evidence="6">
    <location>
        <begin position="452"/>
        <end position="470"/>
    </location>
</feature>
<dbReference type="Proteomes" id="UP000215027">
    <property type="component" value="Chromosome I"/>
</dbReference>
<keyword evidence="6" id="KW-1278">Translocase</keyword>
<dbReference type="GO" id="GO:0008137">
    <property type="term" value="F:NADH dehydrogenase (ubiquinone) activity"/>
    <property type="evidence" value="ECO:0007669"/>
    <property type="project" value="InterPro"/>
</dbReference>
<dbReference type="NCBIfam" id="TIGR01770">
    <property type="entry name" value="NDH_I_N"/>
    <property type="match status" value="1"/>
</dbReference>
<dbReference type="AlphaFoldDB" id="A0A160T4K0"/>
<keyword evidence="5 6" id="KW-0472">Membrane</keyword>
<evidence type="ECO:0000256" key="4">
    <source>
        <dbReference type="ARBA" id="ARBA00022989"/>
    </source>
</evidence>
<dbReference type="GO" id="GO:0042773">
    <property type="term" value="P:ATP synthesis coupled electron transport"/>
    <property type="evidence" value="ECO:0007669"/>
    <property type="project" value="InterPro"/>
</dbReference>
<evidence type="ECO:0000313" key="10">
    <source>
        <dbReference type="Proteomes" id="UP000215027"/>
    </source>
</evidence>
<comment type="similarity">
    <text evidence="6">Belongs to the complex I subunit 2 family.</text>
</comment>
<dbReference type="GO" id="GO:0005886">
    <property type="term" value="C:plasma membrane"/>
    <property type="evidence" value="ECO:0007669"/>
    <property type="project" value="UniProtKB-SubCell"/>
</dbReference>
<evidence type="ECO:0000256" key="1">
    <source>
        <dbReference type="ARBA" id="ARBA00004127"/>
    </source>
</evidence>
<feature type="transmembrane region" description="Helical" evidence="6">
    <location>
        <begin position="44"/>
        <end position="62"/>
    </location>
</feature>
<feature type="transmembrane region" description="Helical" evidence="6">
    <location>
        <begin position="82"/>
        <end position="103"/>
    </location>
</feature>
<dbReference type="InterPro" id="IPR010096">
    <property type="entry name" value="NADH-Q_OxRdtase_suN/2"/>
</dbReference>
<dbReference type="RefSeq" id="WP_157913016.1">
    <property type="nucleotide sequence ID" value="NZ_LN890655.1"/>
</dbReference>
<dbReference type="EC" id="7.1.1.-" evidence="6"/>
<keyword evidence="6" id="KW-0830">Ubiquinone</keyword>
<name>A0A160T4K0_9CHLR</name>
<dbReference type="KEGG" id="pbf:CFX0092_A1807"/>
<feature type="transmembrane region" description="Helical" evidence="6">
    <location>
        <begin position="169"/>
        <end position="190"/>
    </location>
</feature>
<dbReference type="InterPro" id="IPR001750">
    <property type="entry name" value="ND/Mrp_TM"/>
</dbReference>
<dbReference type="PRINTS" id="PR01434">
    <property type="entry name" value="NADHDHGNASE5"/>
</dbReference>
<keyword evidence="10" id="KW-1185">Reference proteome</keyword>
<feature type="transmembrane region" description="Helical" evidence="6">
    <location>
        <begin position="375"/>
        <end position="392"/>
    </location>
</feature>
<keyword evidence="6" id="KW-0813">Transport</keyword>
<evidence type="ECO:0000256" key="6">
    <source>
        <dbReference type="HAMAP-Rule" id="MF_00445"/>
    </source>
</evidence>
<dbReference type="Pfam" id="PF00361">
    <property type="entry name" value="Proton_antipo_M"/>
    <property type="match status" value="1"/>
</dbReference>
<evidence type="ECO:0000313" key="9">
    <source>
        <dbReference type="EMBL" id="CUS03685.2"/>
    </source>
</evidence>
<comment type="subunit">
    <text evidence="6">NDH-1 is composed of 14 different subunits. Subunits NuoA, H, J, K, L, M, N constitute the membrane sector of the complex.</text>
</comment>
<dbReference type="PANTHER" id="PTHR22773">
    <property type="entry name" value="NADH DEHYDROGENASE"/>
    <property type="match status" value="1"/>
</dbReference>
<feature type="domain" description="NADH:quinone oxidoreductase/Mrp antiporter transmembrane" evidence="8">
    <location>
        <begin position="132"/>
        <end position="427"/>
    </location>
</feature>
<evidence type="ECO:0000256" key="7">
    <source>
        <dbReference type="RuleBase" id="RU000320"/>
    </source>
</evidence>
<feature type="transmembrane region" description="Helical" evidence="6">
    <location>
        <begin position="12"/>
        <end position="32"/>
    </location>
</feature>
<feature type="transmembrane region" description="Helical" evidence="6">
    <location>
        <begin position="244"/>
        <end position="269"/>
    </location>
</feature>
<evidence type="ECO:0000256" key="3">
    <source>
        <dbReference type="ARBA" id="ARBA00022692"/>
    </source>
</evidence>
<feature type="transmembrane region" description="Helical" evidence="6">
    <location>
        <begin position="304"/>
        <end position="324"/>
    </location>
</feature>
<keyword evidence="9" id="KW-0560">Oxidoreductase</keyword>
<evidence type="ECO:0000256" key="2">
    <source>
        <dbReference type="ARBA" id="ARBA00022475"/>
    </source>
</evidence>
<dbReference type="HAMAP" id="MF_00445">
    <property type="entry name" value="NDH1_NuoN_1"/>
    <property type="match status" value="1"/>
</dbReference>
<organism evidence="9 10">
    <name type="scientific">Candidatus Promineifilum breve</name>
    <dbReference type="NCBI Taxonomy" id="1806508"/>
    <lineage>
        <taxon>Bacteria</taxon>
        <taxon>Bacillati</taxon>
        <taxon>Chloroflexota</taxon>
        <taxon>Ardenticatenia</taxon>
        <taxon>Candidatus Promineifilales</taxon>
        <taxon>Candidatus Promineifilaceae</taxon>
        <taxon>Candidatus Promineifilum</taxon>
    </lineage>
</organism>
<sequence>MDFQPPVIDYLVVLPLLFVAGTGLLLMILDLLLSADRARRAAPVLTMVGLFGGLITSLALWNGGRSAFSVAGGYPMLVADNFAVALNAIFAISGILTVLLSVNYLQRTGHDRPEFYMLLLFSLSGMMLMGMANDLILVFLALELLSIPLYILAGMSWPRVESEEAAMKYFVLGAFSSAIFVYGIALIYGATGTTSLPGIVAAVGETTLLLLAGAALLLVGFGFKIAAAPFHMWTPDVYEGAPTVVTAFMSVGAKVGGFAALLRILMVALPMLSEAWTAAIGVLAALTLILGNVLAIAQPNIKRMLGYSSIAHAGYILIAVTAAFNNPDGISAALFYMFAYLFTNLGAFAVAVAVERREGEGVLLDDYRGLGKRHPWMAICMALFMLSLTGIPPTGGFAAKFFVFRTAIEAGGLLWLVLIGVVTSVISGYYYLRVVFLMYMHEGQGEMILKPALISVVVVAAVATLLLGLMPGPWFELARQAVMQSVQAVAAGG</sequence>
<evidence type="ECO:0000259" key="8">
    <source>
        <dbReference type="Pfam" id="PF00361"/>
    </source>
</evidence>
<keyword evidence="2 6" id="KW-1003">Cell membrane</keyword>
<reference evidence="9" key="1">
    <citation type="submission" date="2016-01" db="EMBL/GenBank/DDBJ databases">
        <authorList>
            <person name="Mcilroy J.S."/>
            <person name="Karst M S."/>
            <person name="Albertsen M."/>
        </authorList>
    </citation>
    <scope>NUCLEOTIDE SEQUENCE</scope>
    <source>
        <strain evidence="9">Cfx-K</strain>
    </source>
</reference>
<feature type="transmembrane region" description="Helical" evidence="6">
    <location>
        <begin position="412"/>
        <end position="432"/>
    </location>
</feature>
<comment type="catalytic activity">
    <reaction evidence="6">
        <text>a quinone + NADH + 5 H(+)(in) = a quinol + NAD(+) + 4 H(+)(out)</text>
        <dbReference type="Rhea" id="RHEA:57888"/>
        <dbReference type="ChEBI" id="CHEBI:15378"/>
        <dbReference type="ChEBI" id="CHEBI:24646"/>
        <dbReference type="ChEBI" id="CHEBI:57540"/>
        <dbReference type="ChEBI" id="CHEBI:57945"/>
        <dbReference type="ChEBI" id="CHEBI:132124"/>
    </reaction>
</comment>
<keyword evidence="6" id="KW-0520">NAD</keyword>
<keyword evidence="3 6" id="KW-0812">Transmembrane</keyword>
<gene>
    <name evidence="6 9" type="primary">nuoN</name>
    <name evidence="9" type="ORF">CFX0092_A1807</name>
</gene>